<dbReference type="GO" id="GO:0005634">
    <property type="term" value="C:nucleus"/>
    <property type="evidence" value="ECO:0007669"/>
    <property type="project" value="UniProtKB-SubCell"/>
</dbReference>
<dbReference type="FunFam" id="1.10.10.10:FF:000037">
    <property type="entry name" value="Heat stress transcription factor B-4"/>
    <property type="match status" value="1"/>
</dbReference>
<evidence type="ECO:0000256" key="2">
    <source>
        <dbReference type="ARBA" id="ARBA00011233"/>
    </source>
</evidence>
<dbReference type="GO" id="GO:0003700">
    <property type="term" value="F:DNA-binding transcription factor activity"/>
    <property type="evidence" value="ECO:0007669"/>
    <property type="project" value="InterPro"/>
</dbReference>
<evidence type="ECO:0000256" key="3">
    <source>
        <dbReference type="ARBA" id="ARBA00022553"/>
    </source>
</evidence>
<dbReference type="Proteomes" id="UP000729402">
    <property type="component" value="Unassembled WGS sequence"/>
</dbReference>
<evidence type="ECO:0000259" key="11">
    <source>
        <dbReference type="SMART" id="SM00415"/>
    </source>
</evidence>
<evidence type="ECO:0000256" key="5">
    <source>
        <dbReference type="ARBA" id="ARBA00023016"/>
    </source>
</evidence>
<name>A0A8J5RGK3_ZIZPA</name>
<dbReference type="GO" id="GO:0034605">
    <property type="term" value="P:cellular response to heat"/>
    <property type="evidence" value="ECO:0007669"/>
    <property type="project" value="TreeGrafter"/>
</dbReference>
<evidence type="ECO:0000256" key="9">
    <source>
        <dbReference type="RuleBase" id="RU004020"/>
    </source>
</evidence>
<dbReference type="PANTHER" id="PTHR10015">
    <property type="entry name" value="HEAT SHOCK TRANSCRIPTION FACTOR"/>
    <property type="match status" value="1"/>
</dbReference>
<comment type="caution">
    <text evidence="12">The sequence shown here is derived from an EMBL/GenBank/DDBJ whole genome shotgun (WGS) entry which is preliminary data.</text>
</comment>
<dbReference type="EMBL" id="JAAALK010000287">
    <property type="protein sequence ID" value="KAG8059075.1"/>
    <property type="molecule type" value="Genomic_DNA"/>
</dbReference>
<evidence type="ECO:0000256" key="10">
    <source>
        <dbReference type="SAM" id="MobiDB-lite"/>
    </source>
</evidence>
<dbReference type="SMART" id="SM00415">
    <property type="entry name" value="HSF"/>
    <property type="match status" value="1"/>
</dbReference>
<dbReference type="AlphaFoldDB" id="A0A8J5RGK3"/>
<feature type="domain" description="HSF-type DNA-binding" evidence="11">
    <location>
        <begin position="55"/>
        <end position="136"/>
    </location>
</feature>
<reference evidence="12" key="1">
    <citation type="journal article" date="2021" name="bioRxiv">
        <title>Whole Genome Assembly and Annotation of Northern Wild Rice, Zizania palustris L., Supports a Whole Genome Duplication in the Zizania Genus.</title>
        <authorList>
            <person name="Haas M."/>
            <person name="Kono T."/>
            <person name="Macchietto M."/>
            <person name="Millas R."/>
            <person name="McGilp L."/>
            <person name="Shao M."/>
            <person name="Duquette J."/>
            <person name="Hirsch C.N."/>
            <person name="Kimball J."/>
        </authorList>
    </citation>
    <scope>NUCLEOTIDE SEQUENCE</scope>
    <source>
        <tissue evidence="12">Fresh leaf tissue</tissue>
    </source>
</reference>
<feature type="region of interest" description="Disordered" evidence="10">
    <location>
        <begin position="1"/>
        <end position="29"/>
    </location>
</feature>
<organism evidence="12 13">
    <name type="scientific">Zizania palustris</name>
    <name type="common">Northern wild rice</name>
    <dbReference type="NCBI Taxonomy" id="103762"/>
    <lineage>
        <taxon>Eukaryota</taxon>
        <taxon>Viridiplantae</taxon>
        <taxon>Streptophyta</taxon>
        <taxon>Embryophyta</taxon>
        <taxon>Tracheophyta</taxon>
        <taxon>Spermatophyta</taxon>
        <taxon>Magnoliopsida</taxon>
        <taxon>Liliopsida</taxon>
        <taxon>Poales</taxon>
        <taxon>Poaceae</taxon>
        <taxon>BOP clade</taxon>
        <taxon>Oryzoideae</taxon>
        <taxon>Oryzeae</taxon>
        <taxon>Zizaniinae</taxon>
        <taxon>Zizania</taxon>
    </lineage>
</organism>
<evidence type="ECO:0000256" key="4">
    <source>
        <dbReference type="ARBA" id="ARBA00023015"/>
    </source>
</evidence>
<protein>
    <recommendedName>
        <fullName evidence="11">HSF-type DNA-binding domain-containing protein</fullName>
    </recommendedName>
</protein>
<evidence type="ECO:0000313" key="13">
    <source>
        <dbReference type="Proteomes" id="UP000729402"/>
    </source>
</evidence>
<dbReference type="GO" id="GO:0000978">
    <property type="term" value="F:RNA polymerase II cis-regulatory region sequence-specific DNA binding"/>
    <property type="evidence" value="ECO:0007669"/>
    <property type="project" value="TreeGrafter"/>
</dbReference>
<evidence type="ECO:0000313" key="12">
    <source>
        <dbReference type="EMBL" id="KAG8059075.1"/>
    </source>
</evidence>
<evidence type="ECO:0000256" key="8">
    <source>
        <dbReference type="ARBA" id="ARBA00023242"/>
    </source>
</evidence>
<dbReference type="OrthoDB" id="60033at2759"/>
<evidence type="ECO:0000256" key="7">
    <source>
        <dbReference type="ARBA" id="ARBA00023163"/>
    </source>
</evidence>
<proteinExistence type="inferred from homology"/>
<keyword evidence="8" id="KW-0539">Nucleus</keyword>
<evidence type="ECO:0000256" key="6">
    <source>
        <dbReference type="ARBA" id="ARBA00023125"/>
    </source>
</evidence>
<sequence length="145" mass="16187">MDHHARAADMKPKLKDDEPLQLSPPAPFVPLDHLMQQQRPPLPPRSLDVLLPGSQLPPFLSKTYDLVSEPQLDGVISWGPAGNSFVVWDPSTFARDVLPQHFKHNNCSSFVRQLNTYSCRLPMEISIRLLECAALVLEGFSQGSC</sequence>
<comment type="similarity">
    <text evidence="9">Belongs to the HSF family.</text>
</comment>
<gene>
    <name evidence="12" type="ORF">GUJ93_ZPchr0002g26803</name>
</gene>
<evidence type="ECO:0000256" key="1">
    <source>
        <dbReference type="ARBA" id="ARBA00004123"/>
    </source>
</evidence>
<keyword evidence="5" id="KW-0346">Stress response</keyword>
<dbReference type="GO" id="GO:0006357">
    <property type="term" value="P:regulation of transcription by RNA polymerase II"/>
    <property type="evidence" value="ECO:0007669"/>
    <property type="project" value="TreeGrafter"/>
</dbReference>
<comment type="subunit">
    <text evidence="2">Homotrimer.</text>
</comment>
<comment type="subcellular location">
    <subcellularLocation>
        <location evidence="1">Nucleus</location>
    </subcellularLocation>
</comment>
<keyword evidence="4" id="KW-0805">Transcription regulation</keyword>
<accession>A0A8J5RGK3</accession>
<keyword evidence="13" id="KW-1185">Reference proteome</keyword>
<reference evidence="12" key="2">
    <citation type="submission" date="2021-02" db="EMBL/GenBank/DDBJ databases">
        <authorList>
            <person name="Kimball J.A."/>
            <person name="Haas M.W."/>
            <person name="Macchietto M."/>
            <person name="Kono T."/>
            <person name="Duquette J."/>
            <person name="Shao M."/>
        </authorList>
    </citation>
    <scope>NUCLEOTIDE SEQUENCE</scope>
    <source>
        <tissue evidence="12">Fresh leaf tissue</tissue>
    </source>
</reference>
<dbReference type="InterPro" id="IPR000232">
    <property type="entry name" value="HSF_DNA-bd"/>
</dbReference>
<dbReference type="PANTHER" id="PTHR10015:SF337">
    <property type="entry name" value="HEAT STRESS TRANSCRIPTION FACTOR A-3"/>
    <property type="match status" value="1"/>
</dbReference>
<keyword evidence="7" id="KW-0804">Transcription</keyword>
<feature type="compositionally biased region" description="Basic and acidic residues" evidence="10">
    <location>
        <begin position="1"/>
        <end position="18"/>
    </location>
</feature>
<dbReference type="Pfam" id="PF00447">
    <property type="entry name" value="HSF_DNA-bind"/>
    <property type="match status" value="1"/>
</dbReference>
<keyword evidence="3" id="KW-0597">Phosphoprotein</keyword>
<keyword evidence="6" id="KW-0238">DNA-binding</keyword>